<dbReference type="InterPro" id="IPR001498">
    <property type="entry name" value="Impact_N"/>
</dbReference>
<dbReference type="PANTHER" id="PTHR16301">
    <property type="entry name" value="IMPACT-RELATED"/>
    <property type="match status" value="1"/>
</dbReference>
<evidence type="ECO:0000313" key="4">
    <source>
        <dbReference type="Proteomes" id="UP000256884"/>
    </source>
</evidence>
<dbReference type="SUPFAM" id="SSF54211">
    <property type="entry name" value="Ribosomal protein S5 domain 2-like"/>
    <property type="match status" value="1"/>
</dbReference>
<gene>
    <name evidence="3" type="ORF">C7448_10518</name>
</gene>
<dbReference type="RefSeq" id="WP_211321910.1">
    <property type="nucleotide sequence ID" value="NZ_QUNS01000005.1"/>
</dbReference>
<dbReference type="Proteomes" id="UP000256884">
    <property type="component" value="Unassembled WGS sequence"/>
</dbReference>
<evidence type="ECO:0000313" key="3">
    <source>
        <dbReference type="EMBL" id="REH48742.1"/>
    </source>
</evidence>
<reference evidence="3 4" key="1">
    <citation type="submission" date="2018-08" db="EMBL/GenBank/DDBJ databases">
        <title>Genomic Encyclopedia of Type Strains, Phase IV (KMG-IV): sequencing the most valuable type-strain genomes for metagenomic binning, comparative biology and taxonomic classification.</title>
        <authorList>
            <person name="Goeker M."/>
        </authorList>
    </citation>
    <scope>NUCLEOTIDE SEQUENCE [LARGE SCALE GENOMIC DNA]</scope>
    <source>
        <strain evidence="3 4">DSM 18841</strain>
    </source>
</reference>
<comment type="similarity">
    <text evidence="1">Belongs to the IMPACT family.</text>
</comment>
<dbReference type="GO" id="GO:0005737">
    <property type="term" value="C:cytoplasm"/>
    <property type="evidence" value="ECO:0007669"/>
    <property type="project" value="TreeGrafter"/>
</dbReference>
<evidence type="ECO:0000259" key="2">
    <source>
        <dbReference type="Pfam" id="PF01205"/>
    </source>
</evidence>
<dbReference type="Pfam" id="PF01205">
    <property type="entry name" value="Impact_N"/>
    <property type="match status" value="1"/>
</dbReference>
<organism evidence="3 4">
    <name type="scientific">Tenacibaculum gallaicum</name>
    <dbReference type="NCBI Taxonomy" id="561505"/>
    <lineage>
        <taxon>Bacteria</taxon>
        <taxon>Pseudomonadati</taxon>
        <taxon>Bacteroidota</taxon>
        <taxon>Flavobacteriia</taxon>
        <taxon>Flavobacteriales</taxon>
        <taxon>Flavobacteriaceae</taxon>
        <taxon>Tenacibaculum</taxon>
    </lineage>
</organism>
<dbReference type="AlphaFoldDB" id="A0A3E0HQ87"/>
<dbReference type="InterPro" id="IPR020568">
    <property type="entry name" value="Ribosomal_Su5_D2-typ_SF"/>
</dbReference>
<dbReference type="Gene3D" id="3.30.230.30">
    <property type="entry name" value="Impact, N-terminal domain"/>
    <property type="match status" value="1"/>
</dbReference>
<comment type="caution">
    <text evidence="3">The sequence shown here is derived from an EMBL/GenBank/DDBJ whole genome shotgun (WGS) entry which is preliminary data.</text>
</comment>
<keyword evidence="4" id="KW-1185">Reference proteome</keyword>
<feature type="domain" description="Impact N-terminal" evidence="2">
    <location>
        <begin position="24"/>
        <end position="129"/>
    </location>
</feature>
<accession>A0A3E0HQ87</accession>
<dbReference type="InterPro" id="IPR036956">
    <property type="entry name" value="Impact_N_sf"/>
</dbReference>
<evidence type="ECO:0000256" key="1">
    <source>
        <dbReference type="ARBA" id="ARBA00007665"/>
    </source>
</evidence>
<name>A0A3E0HQ87_9FLAO</name>
<protein>
    <submittedName>
        <fullName evidence="3">Putative YigZ family protein</fullName>
    </submittedName>
</protein>
<dbReference type="PANTHER" id="PTHR16301:SF20">
    <property type="entry name" value="IMPACT FAMILY MEMBER YIGZ"/>
    <property type="match status" value="1"/>
</dbReference>
<proteinExistence type="inferred from homology"/>
<dbReference type="GO" id="GO:0006446">
    <property type="term" value="P:regulation of translational initiation"/>
    <property type="evidence" value="ECO:0007669"/>
    <property type="project" value="TreeGrafter"/>
</dbReference>
<dbReference type="EMBL" id="QUNS01000005">
    <property type="protein sequence ID" value="REH48742.1"/>
    <property type="molecule type" value="Genomic_DNA"/>
</dbReference>
<sequence length="205" mass="23824">MNEEIKDTYKTITKPSEETLFKDRNSKFFGYAFPVFSEEDIKECLEGLRKQHHTARHHCYAWQLGTEKTRFRANDDGEPSNSAGQPIYGQIQSFEVTNVLIVSVRYFGGTKLGVGGLINAYRTSAQLALEASDIVEKTIDIHYKLKFGYDMMNKVQRIIKERNLNIINQKLELDCEYTISVRKKEAENIFETFENLFKVEIKEME</sequence>
<dbReference type="InterPro" id="IPR023582">
    <property type="entry name" value="Impact"/>
</dbReference>